<sequence length="344" mass="38315">MNYYELLLWKGTQSELRTGYTPSTDELLASGGMERVFAWRRDLALRGGGDLMLDMSITDRTCQPHLPALPQDDILSSGEQGGFKVVPLHKTKLVLKQTLTFTALRRLCPGLQHIYPSLGATLCLALELSFTTRRCIAFWQARSGTLGVMRSKERGASEVSGRIEVIRQDQQCILLSDNVSISASKGHAIDTSTHDRATIRRSCKPHLLPQAHDGAFAPPSSACTPPHIVSSSVGDYLKAGEAVKEVESWMDRTWKSSIHPVKSKYWFIVKVVTTSTRETTWRRLTKGCSLLFFFGQIGPTTARLGSPLERFEREVMHVWGTNGRMTLPVCASDEYLQDGEIMVL</sequence>
<organism evidence="1 2">
    <name type="scientific">Armillaria luteobubalina</name>
    <dbReference type="NCBI Taxonomy" id="153913"/>
    <lineage>
        <taxon>Eukaryota</taxon>
        <taxon>Fungi</taxon>
        <taxon>Dikarya</taxon>
        <taxon>Basidiomycota</taxon>
        <taxon>Agaricomycotina</taxon>
        <taxon>Agaricomycetes</taxon>
        <taxon>Agaricomycetidae</taxon>
        <taxon>Agaricales</taxon>
        <taxon>Marasmiineae</taxon>
        <taxon>Physalacriaceae</taxon>
        <taxon>Armillaria</taxon>
    </lineage>
</organism>
<comment type="caution">
    <text evidence="1">The sequence shown here is derived from an EMBL/GenBank/DDBJ whole genome shotgun (WGS) entry which is preliminary data.</text>
</comment>
<gene>
    <name evidence="1" type="ORF">EDD18DRAFT_1107193</name>
</gene>
<name>A0AA39Q1W0_9AGAR</name>
<keyword evidence="2" id="KW-1185">Reference proteome</keyword>
<dbReference type="Proteomes" id="UP001175228">
    <property type="component" value="Unassembled WGS sequence"/>
</dbReference>
<evidence type="ECO:0000313" key="2">
    <source>
        <dbReference type="Proteomes" id="UP001175228"/>
    </source>
</evidence>
<dbReference type="AlphaFoldDB" id="A0AA39Q1W0"/>
<evidence type="ECO:0000313" key="1">
    <source>
        <dbReference type="EMBL" id="KAK0494707.1"/>
    </source>
</evidence>
<proteinExistence type="predicted"/>
<dbReference type="EMBL" id="JAUEPU010000020">
    <property type="protein sequence ID" value="KAK0494707.1"/>
    <property type="molecule type" value="Genomic_DNA"/>
</dbReference>
<protein>
    <submittedName>
        <fullName evidence="1">Uncharacterized protein</fullName>
    </submittedName>
</protein>
<reference evidence="1" key="1">
    <citation type="submission" date="2023-06" db="EMBL/GenBank/DDBJ databases">
        <authorList>
            <consortium name="Lawrence Berkeley National Laboratory"/>
            <person name="Ahrendt S."/>
            <person name="Sahu N."/>
            <person name="Indic B."/>
            <person name="Wong-Bajracharya J."/>
            <person name="Merenyi Z."/>
            <person name="Ke H.-M."/>
            <person name="Monk M."/>
            <person name="Kocsube S."/>
            <person name="Drula E."/>
            <person name="Lipzen A."/>
            <person name="Balint B."/>
            <person name="Henrissat B."/>
            <person name="Andreopoulos B."/>
            <person name="Martin F.M."/>
            <person name="Harder C.B."/>
            <person name="Rigling D."/>
            <person name="Ford K.L."/>
            <person name="Foster G.D."/>
            <person name="Pangilinan J."/>
            <person name="Papanicolaou A."/>
            <person name="Barry K."/>
            <person name="LaButti K."/>
            <person name="Viragh M."/>
            <person name="Koriabine M."/>
            <person name="Yan M."/>
            <person name="Riley R."/>
            <person name="Champramary S."/>
            <person name="Plett K.L."/>
            <person name="Tsai I.J."/>
            <person name="Slot J."/>
            <person name="Sipos G."/>
            <person name="Plett J."/>
            <person name="Nagy L.G."/>
            <person name="Grigoriev I.V."/>
        </authorList>
    </citation>
    <scope>NUCLEOTIDE SEQUENCE</scope>
    <source>
        <strain evidence="1">HWK02</strain>
    </source>
</reference>
<accession>A0AA39Q1W0</accession>